<evidence type="ECO:0000256" key="3">
    <source>
        <dbReference type="SAM" id="Phobius"/>
    </source>
</evidence>
<dbReference type="PANTHER" id="PTHR33392:SF6">
    <property type="entry name" value="POLYISOPRENYL-TEICHOIC ACID--PEPTIDOGLYCAN TEICHOIC ACID TRANSFERASE TAGU"/>
    <property type="match status" value="1"/>
</dbReference>
<dbReference type="Pfam" id="PF03816">
    <property type="entry name" value="LytR_cpsA_psr"/>
    <property type="match status" value="1"/>
</dbReference>
<evidence type="ECO:0000313" key="5">
    <source>
        <dbReference type="EMBL" id="OGM11253.1"/>
    </source>
</evidence>
<accession>A0A1F7X8I3</accession>
<name>A0A1F7X8I3_9BACT</name>
<keyword evidence="3" id="KW-0472">Membrane</keyword>
<dbReference type="PANTHER" id="PTHR33392">
    <property type="entry name" value="POLYISOPRENYL-TEICHOIC ACID--PEPTIDOGLYCAN TEICHOIC ACID TRANSFERASE TAGU"/>
    <property type="match status" value="1"/>
</dbReference>
<reference evidence="5 6" key="1">
    <citation type="journal article" date="2016" name="Nat. Commun.">
        <title>Thousands of microbial genomes shed light on interconnected biogeochemical processes in an aquifer system.</title>
        <authorList>
            <person name="Anantharaman K."/>
            <person name="Brown C.T."/>
            <person name="Hug L.A."/>
            <person name="Sharon I."/>
            <person name="Castelle C.J."/>
            <person name="Probst A.J."/>
            <person name="Thomas B.C."/>
            <person name="Singh A."/>
            <person name="Wilkins M.J."/>
            <person name="Karaoz U."/>
            <person name="Brodie E.L."/>
            <person name="Williams K.H."/>
            <person name="Hubbard S.S."/>
            <person name="Banfield J.F."/>
        </authorList>
    </citation>
    <scope>NUCLEOTIDE SEQUENCE [LARGE SCALE GENOMIC DNA]</scope>
</reference>
<dbReference type="InterPro" id="IPR004474">
    <property type="entry name" value="LytR_CpsA_psr"/>
</dbReference>
<keyword evidence="3" id="KW-1133">Transmembrane helix</keyword>
<evidence type="ECO:0000313" key="6">
    <source>
        <dbReference type="Proteomes" id="UP000177053"/>
    </source>
</evidence>
<sequence>MDKNKVEDTSNGKDNNEENITSEKEKELVRRKVLFSKIKRRILRHTWLVRIGILFSLVLGIVIVFSLTTVLIGKTSFGYYFTLANDFLFLPKDKIEIIDNRTNILILGKGGNGHEASELTDTIIFSSLNHKTKSLQLISLPRDIWNPELRAKLNSAYYWGNEKEENGGLKLAKSSVENIIGKPVEYGVVIDFTGFKEIVDTLGGIEINVENSFSDEKYPIPGKENDECGGDPEFKCRYETLSFEKGKQLIDGETALKFVRSRNAEGDEGTDFARAKRQQLVIQAIKKKLLRKEILFSPKKLMQLKEVAGKYIETDIDIEAVAILARRLLQAKDNIHSSVLPEDFLENPPKSAKYDYLYVFVPKVGDWSEVHEWTECILLEKECY</sequence>
<evidence type="ECO:0000256" key="1">
    <source>
        <dbReference type="ARBA" id="ARBA00006068"/>
    </source>
</evidence>
<dbReference type="InterPro" id="IPR050922">
    <property type="entry name" value="LytR/CpsA/Psr_CW_biosynth"/>
</dbReference>
<proteinExistence type="inferred from homology"/>
<evidence type="ECO:0000259" key="4">
    <source>
        <dbReference type="Pfam" id="PF03816"/>
    </source>
</evidence>
<comment type="caution">
    <text evidence="5">The sequence shown here is derived from an EMBL/GenBank/DDBJ whole genome shotgun (WGS) entry which is preliminary data.</text>
</comment>
<feature type="domain" description="Cell envelope-related transcriptional attenuator" evidence="4">
    <location>
        <begin position="120"/>
        <end position="289"/>
    </location>
</feature>
<feature type="transmembrane region" description="Helical" evidence="3">
    <location>
        <begin position="47"/>
        <end position="72"/>
    </location>
</feature>
<dbReference type="Proteomes" id="UP000177053">
    <property type="component" value="Unassembled WGS sequence"/>
</dbReference>
<feature type="region of interest" description="Disordered" evidence="2">
    <location>
        <begin position="1"/>
        <end position="20"/>
    </location>
</feature>
<dbReference type="EMBL" id="MGFS01000022">
    <property type="protein sequence ID" value="OGM11253.1"/>
    <property type="molecule type" value="Genomic_DNA"/>
</dbReference>
<evidence type="ECO:0000256" key="2">
    <source>
        <dbReference type="SAM" id="MobiDB-lite"/>
    </source>
</evidence>
<keyword evidence="3" id="KW-0812">Transmembrane</keyword>
<protein>
    <recommendedName>
        <fullName evidence="4">Cell envelope-related transcriptional attenuator domain-containing protein</fullName>
    </recommendedName>
</protein>
<dbReference type="AlphaFoldDB" id="A0A1F7X8I3"/>
<organism evidence="5 6">
    <name type="scientific">Candidatus Woesebacteria bacterium RBG_16_34_12</name>
    <dbReference type="NCBI Taxonomy" id="1802480"/>
    <lineage>
        <taxon>Bacteria</taxon>
        <taxon>Candidatus Woeseibacteriota</taxon>
    </lineage>
</organism>
<gene>
    <name evidence="5" type="ORF">A2Z22_00640</name>
</gene>
<comment type="similarity">
    <text evidence="1">Belongs to the LytR/CpsA/Psr (LCP) family.</text>
</comment>
<dbReference type="Gene3D" id="3.40.630.190">
    <property type="entry name" value="LCP protein"/>
    <property type="match status" value="1"/>
</dbReference>